<dbReference type="AlphaFoldDB" id="F0ZLX5"/>
<evidence type="ECO:0000256" key="1">
    <source>
        <dbReference type="SAM" id="MobiDB-lite"/>
    </source>
</evidence>
<accession>F0ZLX5</accession>
<protein>
    <submittedName>
        <fullName evidence="3">Uncharacterized protein</fullName>
    </submittedName>
</protein>
<dbReference type="RefSeq" id="XP_003288410.1">
    <property type="nucleotide sequence ID" value="XM_003288362.1"/>
</dbReference>
<feature type="transmembrane region" description="Helical" evidence="2">
    <location>
        <begin position="6"/>
        <end position="27"/>
    </location>
</feature>
<sequence length="115" mass="13563">MNYLNIFLIIISLLFAFGLAYFFAHIFNEILLLHQNQNQNQKEINLIYKSMKVFLLCIREHIKDSKKIDFIYKYIGDFMEYSNEKENPSETADVDNSDLLQIHTPQKPNPSISTN</sequence>
<dbReference type="Proteomes" id="UP000001064">
    <property type="component" value="Unassembled WGS sequence"/>
</dbReference>
<proteinExistence type="predicted"/>
<evidence type="ECO:0000313" key="3">
    <source>
        <dbReference type="EMBL" id="EGC35042.1"/>
    </source>
</evidence>
<gene>
    <name evidence="3" type="ORF">DICPUDRAFT_79219</name>
</gene>
<dbReference type="KEGG" id="dpp:DICPUDRAFT_79219"/>
<evidence type="ECO:0000313" key="4">
    <source>
        <dbReference type="Proteomes" id="UP000001064"/>
    </source>
</evidence>
<reference evidence="4" key="1">
    <citation type="journal article" date="2011" name="Genome Biol.">
        <title>Comparative genomics of the social amoebae Dictyostelium discoideum and Dictyostelium purpureum.</title>
        <authorList>
            <consortium name="US DOE Joint Genome Institute (JGI-PGF)"/>
            <person name="Sucgang R."/>
            <person name="Kuo A."/>
            <person name="Tian X."/>
            <person name="Salerno W."/>
            <person name="Parikh A."/>
            <person name="Feasley C.L."/>
            <person name="Dalin E."/>
            <person name="Tu H."/>
            <person name="Huang E."/>
            <person name="Barry K."/>
            <person name="Lindquist E."/>
            <person name="Shapiro H."/>
            <person name="Bruce D."/>
            <person name="Schmutz J."/>
            <person name="Salamov A."/>
            <person name="Fey P."/>
            <person name="Gaudet P."/>
            <person name="Anjard C."/>
            <person name="Babu M.M."/>
            <person name="Basu S."/>
            <person name="Bushmanova Y."/>
            <person name="van der Wel H."/>
            <person name="Katoh-Kurasawa M."/>
            <person name="Dinh C."/>
            <person name="Coutinho P.M."/>
            <person name="Saito T."/>
            <person name="Elias M."/>
            <person name="Schaap P."/>
            <person name="Kay R.R."/>
            <person name="Henrissat B."/>
            <person name="Eichinger L."/>
            <person name="Rivero F."/>
            <person name="Putnam N.H."/>
            <person name="West C.M."/>
            <person name="Loomis W.F."/>
            <person name="Chisholm R.L."/>
            <person name="Shaulsky G."/>
            <person name="Strassmann J.E."/>
            <person name="Queller D.C."/>
            <person name="Kuspa A."/>
            <person name="Grigoriev I.V."/>
        </authorList>
    </citation>
    <scope>NUCLEOTIDE SEQUENCE [LARGE SCALE GENOMIC DNA]</scope>
    <source>
        <strain evidence="4">QSDP1</strain>
    </source>
</reference>
<dbReference type="GeneID" id="10501850"/>
<keyword evidence="2" id="KW-0812">Transmembrane</keyword>
<dbReference type="InParanoid" id="F0ZLX5"/>
<dbReference type="EMBL" id="GL871073">
    <property type="protein sequence ID" value="EGC35042.1"/>
    <property type="molecule type" value="Genomic_DNA"/>
</dbReference>
<organism evidence="3 4">
    <name type="scientific">Dictyostelium purpureum</name>
    <name type="common">Slime mold</name>
    <dbReference type="NCBI Taxonomy" id="5786"/>
    <lineage>
        <taxon>Eukaryota</taxon>
        <taxon>Amoebozoa</taxon>
        <taxon>Evosea</taxon>
        <taxon>Eumycetozoa</taxon>
        <taxon>Dictyostelia</taxon>
        <taxon>Dictyosteliales</taxon>
        <taxon>Dictyosteliaceae</taxon>
        <taxon>Dictyostelium</taxon>
    </lineage>
</organism>
<evidence type="ECO:0000256" key="2">
    <source>
        <dbReference type="SAM" id="Phobius"/>
    </source>
</evidence>
<dbReference type="VEuPathDB" id="AmoebaDB:DICPUDRAFT_79219"/>
<keyword evidence="2" id="KW-0472">Membrane</keyword>
<keyword evidence="2" id="KW-1133">Transmembrane helix</keyword>
<name>F0ZLX5_DICPU</name>
<keyword evidence="4" id="KW-1185">Reference proteome</keyword>
<feature type="region of interest" description="Disordered" evidence="1">
    <location>
        <begin position="86"/>
        <end position="115"/>
    </location>
</feature>
<feature type="compositionally biased region" description="Polar residues" evidence="1">
    <location>
        <begin position="103"/>
        <end position="115"/>
    </location>
</feature>